<dbReference type="AlphaFoldDB" id="A0A5B7J846"/>
<reference evidence="1 2" key="1">
    <citation type="submission" date="2019-05" db="EMBL/GenBank/DDBJ databases">
        <title>Another draft genome of Portunus trituberculatus and its Hox gene families provides insights of decapod evolution.</title>
        <authorList>
            <person name="Jeong J.-H."/>
            <person name="Song I."/>
            <person name="Kim S."/>
            <person name="Choi T."/>
            <person name="Kim D."/>
            <person name="Ryu S."/>
            <person name="Kim W."/>
        </authorList>
    </citation>
    <scope>NUCLEOTIDE SEQUENCE [LARGE SCALE GENOMIC DNA]</scope>
    <source>
        <tissue evidence="1">Muscle</tissue>
    </source>
</reference>
<dbReference type="EMBL" id="VSRR010081651">
    <property type="protein sequence ID" value="MPC89627.1"/>
    <property type="molecule type" value="Genomic_DNA"/>
</dbReference>
<gene>
    <name evidence="1" type="ORF">E2C01_084581</name>
</gene>
<name>A0A5B7J846_PORTR</name>
<organism evidence="1 2">
    <name type="scientific">Portunus trituberculatus</name>
    <name type="common">Swimming crab</name>
    <name type="synonym">Neptunus trituberculatus</name>
    <dbReference type="NCBI Taxonomy" id="210409"/>
    <lineage>
        <taxon>Eukaryota</taxon>
        <taxon>Metazoa</taxon>
        <taxon>Ecdysozoa</taxon>
        <taxon>Arthropoda</taxon>
        <taxon>Crustacea</taxon>
        <taxon>Multicrustacea</taxon>
        <taxon>Malacostraca</taxon>
        <taxon>Eumalacostraca</taxon>
        <taxon>Eucarida</taxon>
        <taxon>Decapoda</taxon>
        <taxon>Pleocyemata</taxon>
        <taxon>Brachyura</taxon>
        <taxon>Eubrachyura</taxon>
        <taxon>Portunoidea</taxon>
        <taxon>Portunidae</taxon>
        <taxon>Portuninae</taxon>
        <taxon>Portunus</taxon>
    </lineage>
</organism>
<keyword evidence="2" id="KW-1185">Reference proteome</keyword>
<protein>
    <submittedName>
        <fullName evidence="1">Uncharacterized protein</fullName>
    </submittedName>
</protein>
<proteinExistence type="predicted"/>
<evidence type="ECO:0000313" key="2">
    <source>
        <dbReference type="Proteomes" id="UP000324222"/>
    </source>
</evidence>
<sequence length="69" mass="7287">MLARPAGDVLMPDTAPLTFLALFWAGGDEGETLLGTLLIISMAFENGPGERVKGFRIGAYVLSSSFSLP</sequence>
<comment type="caution">
    <text evidence="1">The sequence shown here is derived from an EMBL/GenBank/DDBJ whole genome shotgun (WGS) entry which is preliminary data.</text>
</comment>
<dbReference type="Proteomes" id="UP000324222">
    <property type="component" value="Unassembled WGS sequence"/>
</dbReference>
<evidence type="ECO:0000313" key="1">
    <source>
        <dbReference type="EMBL" id="MPC89627.1"/>
    </source>
</evidence>
<accession>A0A5B7J846</accession>